<dbReference type="AlphaFoldDB" id="A0A820HU85"/>
<dbReference type="Proteomes" id="UP000663836">
    <property type="component" value="Unassembled WGS sequence"/>
</dbReference>
<organism evidence="1 2">
    <name type="scientific">Rotaria sordida</name>
    <dbReference type="NCBI Taxonomy" id="392033"/>
    <lineage>
        <taxon>Eukaryota</taxon>
        <taxon>Metazoa</taxon>
        <taxon>Spiralia</taxon>
        <taxon>Gnathifera</taxon>
        <taxon>Rotifera</taxon>
        <taxon>Eurotatoria</taxon>
        <taxon>Bdelloidea</taxon>
        <taxon>Philodinida</taxon>
        <taxon>Philodinidae</taxon>
        <taxon>Rotaria</taxon>
    </lineage>
</organism>
<feature type="non-terminal residue" evidence="1">
    <location>
        <position position="1"/>
    </location>
</feature>
<evidence type="ECO:0000313" key="1">
    <source>
        <dbReference type="EMBL" id="CAF4301772.1"/>
    </source>
</evidence>
<reference evidence="1" key="1">
    <citation type="submission" date="2021-02" db="EMBL/GenBank/DDBJ databases">
        <authorList>
            <person name="Nowell W R."/>
        </authorList>
    </citation>
    <scope>NUCLEOTIDE SEQUENCE</scope>
</reference>
<evidence type="ECO:0000313" key="2">
    <source>
        <dbReference type="Proteomes" id="UP000663836"/>
    </source>
</evidence>
<dbReference type="EMBL" id="CAJOBD010035902">
    <property type="protein sequence ID" value="CAF4301772.1"/>
    <property type="molecule type" value="Genomic_DNA"/>
</dbReference>
<sequence>GIGRGLGSVDDIDRVSCFGTTSQSINRLSEDSLKL</sequence>
<accession>A0A820HU85</accession>
<gene>
    <name evidence="1" type="ORF">JBS370_LOCUS40414</name>
</gene>
<comment type="caution">
    <text evidence="1">The sequence shown here is derived from an EMBL/GenBank/DDBJ whole genome shotgun (WGS) entry which is preliminary data.</text>
</comment>
<proteinExistence type="predicted"/>
<protein>
    <submittedName>
        <fullName evidence="1">Uncharacterized protein</fullName>
    </submittedName>
</protein>
<name>A0A820HU85_9BILA</name>